<gene>
    <name evidence="2" type="ORF">TSPGSL018_16658</name>
</gene>
<sequence>LTFAATAKAAGAGPVGPVRPVPSGPLGCGASGDAGCGCRGPFPQCLRSREPLPTVTVSPSRAVTLGTGQEVPGG</sequence>
<feature type="non-terminal residue" evidence="2">
    <location>
        <position position="74"/>
    </location>
</feature>
<feature type="compositionally biased region" description="Low complexity" evidence="1">
    <location>
        <begin position="1"/>
        <end position="16"/>
    </location>
</feature>
<name>A0A061S4K7_9CHLO</name>
<accession>A0A061S4K7</accession>
<dbReference type="AlphaFoldDB" id="A0A061S4K7"/>
<evidence type="ECO:0000256" key="1">
    <source>
        <dbReference type="SAM" id="MobiDB-lite"/>
    </source>
</evidence>
<evidence type="ECO:0000313" key="2">
    <source>
        <dbReference type="EMBL" id="JAC77845.1"/>
    </source>
</evidence>
<dbReference type="EMBL" id="GBEZ01007630">
    <property type="protein sequence ID" value="JAC77845.1"/>
    <property type="molecule type" value="Transcribed_RNA"/>
</dbReference>
<feature type="region of interest" description="Disordered" evidence="1">
    <location>
        <begin position="1"/>
        <end position="26"/>
    </location>
</feature>
<feature type="non-terminal residue" evidence="2">
    <location>
        <position position="1"/>
    </location>
</feature>
<reference evidence="2" key="1">
    <citation type="submission" date="2014-05" db="EMBL/GenBank/DDBJ databases">
        <title>The transcriptome of the halophilic microalga Tetraselmis sp. GSL018 isolated from the Great Salt Lake, Utah.</title>
        <authorList>
            <person name="Jinkerson R.E."/>
            <person name="D'Adamo S."/>
            <person name="Posewitz M.C."/>
        </authorList>
    </citation>
    <scope>NUCLEOTIDE SEQUENCE</scope>
    <source>
        <strain evidence="2">GSL018</strain>
    </source>
</reference>
<organism evidence="2">
    <name type="scientific">Tetraselmis sp. GSL018</name>
    <dbReference type="NCBI Taxonomy" id="582737"/>
    <lineage>
        <taxon>Eukaryota</taxon>
        <taxon>Viridiplantae</taxon>
        <taxon>Chlorophyta</taxon>
        <taxon>core chlorophytes</taxon>
        <taxon>Chlorodendrophyceae</taxon>
        <taxon>Chlorodendrales</taxon>
        <taxon>Chlorodendraceae</taxon>
        <taxon>Tetraselmis</taxon>
    </lineage>
</organism>
<proteinExistence type="predicted"/>
<protein>
    <submittedName>
        <fullName evidence="2">Uncharacterized protein</fullName>
    </submittedName>
</protein>